<dbReference type="PANTHER" id="PTHR47447:SF24">
    <property type="entry name" value="PENTATRICOPEPTIDE REPEAT-CONTAINING PROTEIN"/>
    <property type="match status" value="1"/>
</dbReference>
<evidence type="ECO:0000256" key="3">
    <source>
        <dbReference type="ARBA" id="ARBA00044493"/>
    </source>
</evidence>
<accession>A0A2P7YEK6</accession>
<gene>
    <name evidence="7" type="ORF">B9Z65_8730</name>
</gene>
<evidence type="ECO:0000256" key="1">
    <source>
        <dbReference type="ARBA" id="ARBA00006192"/>
    </source>
</evidence>
<evidence type="ECO:0000256" key="4">
    <source>
        <dbReference type="ARBA" id="ARBA00044511"/>
    </source>
</evidence>
<feature type="region of interest" description="Disordered" evidence="6">
    <location>
        <begin position="902"/>
        <end position="939"/>
    </location>
</feature>
<comment type="caution">
    <text evidence="7">The sequence shown here is derived from an EMBL/GenBank/DDBJ whole genome shotgun (WGS) entry which is preliminary data.</text>
</comment>
<dbReference type="Pfam" id="PF13812">
    <property type="entry name" value="PPR_3"/>
    <property type="match status" value="1"/>
</dbReference>
<dbReference type="OrthoDB" id="185373at2759"/>
<evidence type="ECO:0000256" key="6">
    <source>
        <dbReference type="SAM" id="MobiDB-lite"/>
    </source>
</evidence>
<evidence type="ECO:0000256" key="5">
    <source>
        <dbReference type="PROSITE-ProRule" id="PRU00708"/>
    </source>
</evidence>
<dbReference type="Proteomes" id="UP000243723">
    <property type="component" value="Unassembled WGS sequence"/>
</dbReference>
<keyword evidence="8" id="KW-1185">Reference proteome</keyword>
<organism evidence="7 8">
    <name type="scientific">Elsinoe australis</name>
    <dbReference type="NCBI Taxonomy" id="40998"/>
    <lineage>
        <taxon>Eukaryota</taxon>
        <taxon>Fungi</taxon>
        <taxon>Dikarya</taxon>
        <taxon>Ascomycota</taxon>
        <taxon>Pezizomycotina</taxon>
        <taxon>Dothideomycetes</taxon>
        <taxon>Dothideomycetidae</taxon>
        <taxon>Myriangiales</taxon>
        <taxon>Elsinoaceae</taxon>
        <taxon>Elsinoe</taxon>
    </lineage>
</organism>
<dbReference type="InterPro" id="IPR002885">
    <property type="entry name" value="PPR_rpt"/>
</dbReference>
<feature type="region of interest" description="Disordered" evidence="6">
    <location>
        <begin position="1"/>
        <end position="87"/>
    </location>
</feature>
<comment type="similarity">
    <text evidence="1">Belongs to the CCM1 family.</text>
</comment>
<evidence type="ECO:0000256" key="2">
    <source>
        <dbReference type="ARBA" id="ARBA00022737"/>
    </source>
</evidence>
<feature type="compositionally biased region" description="Basic and acidic residues" evidence="6">
    <location>
        <begin position="917"/>
        <end position="939"/>
    </location>
</feature>
<dbReference type="EMBL" id="NHZQ01000447">
    <property type="protein sequence ID" value="PSK34404.1"/>
    <property type="molecule type" value="Genomic_DNA"/>
</dbReference>
<dbReference type="AlphaFoldDB" id="A0A2P7YEK6"/>
<dbReference type="PROSITE" id="PS51375">
    <property type="entry name" value="PPR"/>
    <property type="match status" value="1"/>
</dbReference>
<feature type="compositionally biased region" description="Acidic residues" evidence="6">
    <location>
        <begin position="1"/>
        <end position="11"/>
    </location>
</feature>
<feature type="repeat" description="PPR" evidence="5">
    <location>
        <begin position="852"/>
        <end position="886"/>
    </location>
</feature>
<dbReference type="PANTHER" id="PTHR47447">
    <property type="entry name" value="OS03G0856100 PROTEIN"/>
    <property type="match status" value="1"/>
</dbReference>
<keyword evidence="2" id="KW-0677">Repeat</keyword>
<reference evidence="7 8" key="1">
    <citation type="submission" date="2017-05" db="EMBL/GenBank/DDBJ databases">
        <title>Draft genome sequence of Elsinoe australis.</title>
        <authorList>
            <person name="Cheng Q."/>
        </authorList>
    </citation>
    <scope>NUCLEOTIDE SEQUENCE [LARGE SCALE GENOMIC DNA]</scope>
    <source>
        <strain evidence="7 8">NL1</strain>
    </source>
</reference>
<protein>
    <submittedName>
        <fullName evidence="7">Uncharacterized protein</fullName>
    </submittedName>
</protein>
<dbReference type="STRING" id="40998.A0A2P7YEK6"/>
<dbReference type="Gene3D" id="1.25.40.10">
    <property type="entry name" value="Tetratricopeptide repeat domain"/>
    <property type="match status" value="2"/>
</dbReference>
<dbReference type="InterPro" id="IPR011990">
    <property type="entry name" value="TPR-like_helical_dom_sf"/>
</dbReference>
<dbReference type="Pfam" id="PF01535">
    <property type="entry name" value="PPR"/>
    <property type="match status" value="1"/>
</dbReference>
<comment type="function">
    <text evidence="3">Regulates mitochondrial small subunit maturation by controlling 15S rRNA 5'-end processing. Localizes to the 5' precursor of the 15S rRNA in a position that is subsequently occupied by mS47 in the mature yeast mtSSU. Uses structure and sequence-specific RNA recognition, binding to a single-stranded region of the precursor and specifically recognizing bases -6 to -1. The exchange of Ccm1 for mS47 is coupled to the irreversible removal of precursor rRNA that is accompanied by conformational changes of the mitoribosomal proteins uS5m and mS26. These conformational changes signal completion of 5'-end rRNA processing through protection of the mature 5'-end of the 15S rRNA and stabilization of mS47. The removal of the 5' precursor together with the dissociation of Ccm1 may be catalyzed by the 5'-3' exoribonuclease Pet127. Involved in the specific removal of group I introns in mitochondrial encoded transcripts.</text>
</comment>
<evidence type="ECO:0000313" key="8">
    <source>
        <dbReference type="Proteomes" id="UP000243723"/>
    </source>
</evidence>
<evidence type="ECO:0000313" key="7">
    <source>
        <dbReference type="EMBL" id="PSK34404.1"/>
    </source>
</evidence>
<comment type="subunit">
    <text evidence="4">Binds to mitochondrial small subunit 15S rRNA.</text>
</comment>
<proteinExistence type="inferred from homology"/>
<name>A0A2P7YEK6_9PEZI</name>
<sequence length="939" mass="105617">MARDCGEEDFSVSECSRRVGIGRNESAKRTAVPRTGDRKATGGTTAARTTRTIKDRTSPSLTAYLYPPGEREKRRKPEAKEDEENGVASPNIFKVYNTFKAPSLPGTHFWDTDKTWSGGRTRADDWYEAILGLGGQKEHTARRPSGISKLVEVAEKAEKMNHTARLSRTPVKAFRTNGVARQKRWKKVKLVRITKAHSRHPRPRTTFHKSRRTSARMYAVLRYQKVRGVLRRKSYQRNVENDEYTYTVSLGRVWKKVVTRTSRQKSVDIEYLLGDFSSKWLTRIATLKRPYFKEPLSIVPREPPSLDPAAESWARAILSGDATSDQLQSKLMKSSRRHRAWEEALLWILENDPDQACDFLKITHQRPLPPAYMAGQAVEYLILRATLHPRRQEQSEVIASVISSVCCRPTYDKLWIDGSHLTCLLQGLDTPSVLAKLKNWENQGFHVPLNTRLHAVRHLSQSEETLAAAVEHLGKIELPSPRAIDHDVIRSVCFSVLRQTVGRKGGHKMCIDAISNLVSIGVNLNVQLCTMVMLNAVRAGDPQAAFNVYNMLSQYGIEPDKYVFAILVQACGMMPQEGERLASVIDTALRKGVLLGSPHVASEVLDALYRHHIKRGRRDTFRLMIESYTQLFDIKPLVELGIVSPTAAAPQPPTVMTAQAPPLGTLIRSFLSHGDAGLHKTLSLYRKIRHLALAKQQPYVEMLRTDHVPNAFVGWFASRVNALPYVSEVIKNMDNDAWEAVNDQPADRSDGAGSVGKFADFTMEADHPVTNAPLPGTPDTSFPAGMGPLSSTVITTDSYAPQRRPTGFSPPTHLTLSILHNSLCRQANTCNRIIDQAEHVLQQMLSRGQPIDRRSWTSMISAYKRVRNYEGALWCVDQMRQTGCWDDEKGFRVRKGLEHVRDRGSRARSLRHSGQHGIDERQTEDTMAEERETVHDTGS</sequence>
<feature type="compositionally biased region" description="Low complexity" evidence="6">
    <location>
        <begin position="41"/>
        <end position="50"/>
    </location>
</feature>